<feature type="DNA-binding region" description="H-T-H motif" evidence="2">
    <location>
        <begin position="32"/>
        <end position="51"/>
    </location>
</feature>
<name>A0ABY9Q5Q0_9FIRM</name>
<dbReference type="PANTHER" id="PTHR30328:SF54">
    <property type="entry name" value="HTH-TYPE TRANSCRIPTIONAL REPRESSOR SCO4008"/>
    <property type="match status" value="1"/>
</dbReference>
<proteinExistence type="predicted"/>
<protein>
    <recommendedName>
        <fullName evidence="3">HTH tetR-type domain-containing protein</fullName>
    </recommendedName>
</protein>
<dbReference type="PROSITE" id="PS50977">
    <property type="entry name" value="HTH_TETR_2"/>
    <property type="match status" value="1"/>
</dbReference>
<sequence length="200" mass="23665">MNEREKKSINSKEKIIKVALEEFALNGYKAASTNAICKNAKVSKGLLYHYYESKEVLYLNVLQHVIDQFKGNITIDIDENDKKGTEHISEYFNKKFKFFRENPLYSKIITNTILENMESTKSIMKEFEDYNKMLIYKVIKNVDINQKFDREKAFELIIMIGERLEEKHMKNIDADKEIAIEAFRKDHKIMIEMVFEGIDK</sequence>
<evidence type="ECO:0000313" key="4">
    <source>
        <dbReference type="EMBL" id="WMT82858.1"/>
    </source>
</evidence>
<dbReference type="Proteomes" id="UP001235030">
    <property type="component" value="Chromosome"/>
</dbReference>
<dbReference type="InterPro" id="IPR001647">
    <property type="entry name" value="HTH_TetR"/>
</dbReference>
<organism evidence="4 5">
    <name type="scientific">Terrisporobacter mayombei</name>
    <dbReference type="NCBI Taxonomy" id="1541"/>
    <lineage>
        <taxon>Bacteria</taxon>
        <taxon>Bacillati</taxon>
        <taxon>Bacillota</taxon>
        <taxon>Clostridia</taxon>
        <taxon>Peptostreptococcales</taxon>
        <taxon>Peptostreptococcaceae</taxon>
        <taxon>Terrisporobacter</taxon>
    </lineage>
</organism>
<dbReference type="EMBL" id="CP101637">
    <property type="protein sequence ID" value="WMT82858.1"/>
    <property type="molecule type" value="Genomic_DNA"/>
</dbReference>
<dbReference type="InterPro" id="IPR050109">
    <property type="entry name" value="HTH-type_TetR-like_transc_reg"/>
</dbReference>
<dbReference type="Gene3D" id="1.10.357.10">
    <property type="entry name" value="Tetracycline Repressor, domain 2"/>
    <property type="match status" value="1"/>
</dbReference>
<gene>
    <name evidence="4" type="ORF">TEMA_33540</name>
</gene>
<dbReference type="PRINTS" id="PR00455">
    <property type="entry name" value="HTHTETR"/>
</dbReference>
<evidence type="ECO:0000313" key="5">
    <source>
        <dbReference type="Proteomes" id="UP001235030"/>
    </source>
</evidence>
<evidence type="ECO:0000259" key="3">
    <source>
        <dbReference type="PROSITE" id="PS50977"/>
    </source>
</evidence>
<dbReference type="SUPFAM" id="SSF46689">
    <property type="entry name" value="Homeodomain-like"/>
    <property type="match status" value="1"/>
</dbReference>
<reference evidence="4 5" key="1">
    <citation type="submission" date="2022-07" db="EMBL/GenBank/DDBJ databases">
        <title>Genome sequence of Terrisporobacter mayombei DSM6539.</title>
        <authorList>
            <person name="Boeer T."/>
            <person name="Bengelsdorf F.R."/>
            <person name="Daniel R."/>
            <person name="Poehlein A."/>
        </authorList>
    </citation>
    <scope>NUCLEOTIDE SEQUENCE [LARGE SCALE GENOMIC DNA]</scope>
    <source>
        <strain evidence="4 5">DSM 6539</strain>
    </source>
</reference>
<evidence type="ECO:0000256" key="2">
    <source>
        <dbReference type="PROSITE-ProRule" id="PRU00335"/>
    </source>
</evidence>
<evidence type="ECO:0000256" key="1">
    <source>
        <dbReference type="ARBA" id="ARBA00023125"/>
    </source>
</evidence>
<dbReference type="InterPro" id="IPR009057">
    <property type="entry name" value="Homeodomain-like_sf"/>
</dbReference>
<accession>A0ABY9Q5Q0</accession>
<dbReference type="Pfam" id="PF00440">
    <property type="entry name" value="TetR_N"/>
    <property type="match status" value="1"/>
</dbReference>
<dbReference type="PANTHER" id="PTHR30328">
    <property type="entry name" value="TRANSCRIPTIONAL REPRESSOR"/>
    <property type="match status" value="1"/>
</dbReference>
<keyword evidence="5" id="KW-1185">Reference proteome</keyword>
<keyword evidence="1 2" id="KW-0238">DNA-binding</keyword>
<feature type="domain" description="HTH tetR-type" evidence="3">
    <location>
        <begin position="9"/>
        <end position="69"/>
    </location>
</feature>
<dbReference type="RefSeq" id="WP_228105403.1">
    <property type="nucleotide sequence ID" value="NZ_CP101637.1"/>
</dbReference>